<evidence type="ECO:0000313" key="7">
    <source>
        <dbReference type="EMBL" id="PQP22575.1"/>
    </source>
</evidence>
<keyword evidence="6" id="KW-0223">Dioxygenase</keyword>
<dbReference type="InterPro" id="IPR004294">
    <property type="entry name" value="Carotenoid_Oase"/>
</dbReference>
<dbReference type="GO" id="GO:0046872">
    <property type="term" value="F:metal ion binding"/>
    <property type="evidence" value="ECO:0007669"/>
    <property type="project" value="UniProtKB-KW"/>
</dbReference>
<dbReference type="PANTHER" id="PTHR10543">
    <property type="entry name" value="BETA-CAROTENE DIOXYGENASE"/>
    <property type="match status" value="1"/>
</dbReference>
<evidence type="ECO:0000256" key="2">
    <source>
        <dbReference type="ARBA" id="ARBA00022723"/>
    </source>
</evidence>
<dbReference type="GO" id="GO:0016121">
    <property type="term" value="P:carotene catabolic process"/>
    <property type="evidence" value="ECO:0007669"/>
    <property type="project" value="TreeGrafter"/>
</dbReference>
<comment type="cofactor">
    <cofactor evidence="5 6">
        <name>Fe(2+)</name>
        <dbReference type="ChEBI" id="CHEBI:29033"/>
    </cofactor>
    <text evidence="5 6">Binds 1 Fe(2+) ion per subunit.</text>
</comment>
<keyword evidence="2 5" id="KW-0479">Metal-binding</keyword>
<reference evidence="8" key="1">
    <citation type="submission" date="2018-02" db="EMBL/GenBank/DDBJ databases">
        <title>Draft genome sequencing of Rhodococcus opacus KU647198.</title>
        <authorList>
            <person name="Zheng B.-X."/>
        </authorList>
    </citation>
    <scope>NUCLEOTIDE SEQUENCE [LARGE SCALE GENOMIC DNA]</scope>
    <source>
        <strain evidence="8">04-OD7</strain>
    </source>
</reference>
<evidence type="ECO:0000256" key="3">
    <source>
        <dbReference type="ARBA" id="ARBA00023002"/>
    </source>
</evidence>
<feature type="binding site" evidence="5">
    <location>
        <position position="488"/>
    </location>
    <ligand>
        <name>Fe cation</name>
        <dbReference type="ChEBI" id="CHEBI:24875"/>
        <note>catalytic</note>
    </ligand>
</feature>
<comment type="caution">
    <text evidence="7">The sequence shown here is derived from an EMBL/GenBank/DDBJ whole genome shotgun (WGS) entry which is preliminary data.</text>
</comment>
<accession>A0A2S8J6F8</accession>
<feature type="binding site" evidence="5">
    <location>
        <position position="186"/>
    </location>
    <ligand>
        <name>Fe cation</name>
        <dbReference type="ChEBI" id="CHEBI:24875"/>
        <note>catalytic</note>
    </ligand>
</feature>
<dbReference type="Pfam" id="PF03055">
    <property type="entry name" value="RPE65"/>
    <property type="match status" value="1"/>
</dbReference>
<evidence type="ECO:0000256" key="4">
    <source>
        <dbReference type="ARBA" id="ARBA00023004"/>
    </source>
</evidence>
<dbReference type="EMBL" id="PUIO01000030">
    <property type="protein sequence ID" value="PQP22575.1"/>
    <property type="molecule type" value="Genomic_DNA"/>
</dbReference>
<dbReference type="EC" id="1.13.11.-" evidence="6"/>
<dbReference type="RefSeq" id="WP_105417949.1">
    <property type="nucleotide sequence ID" value="NZ_PUIO01000030.1"/>
</dbReference>
<evidence type="ECO:0000313" key="8">
    <source>
        <dbReference type="Proteomes" id="UP000239290"/>
    </source>
</evidence>
<protein>
    <recommendedName>
        <fullName evidence="6">Dioxygenase</fullName>
        <ecNumber evidence="6">1.13.11.-</ecNumber>
    </recommendedName>
</protein>
<comment type="similarity">
    <text evidence="1 6">Belongs to the carotenoid oxygenase family.</text>
</comment>
<dbReference type="Proteomes" id="UP000239290">
    <property type="component" value="Unassembled WGS sequence"/>
</dbReference>
<evidence type="ECO:0000256" key="5">
    <source>
        <dbReference type="PIRSR" id="PIRSR604294-1"/>
    </source>
</evidence>
<evidence type="ECO:0000256" key="6">
    <source>
        <dbReference type="RuleBase" id="RU364048"/>
    </source>
</evidence>
<feature type="binding site" evidence="5">
    <location>
        <position position="300"/>
    </location>
    <ligand>
        <name>Fe cation</name>
        <dbReference type="ChEBI" id="CHEBI:24875"/>
        <note>catalytic</note>
    </ligand>
</feature>
<organism evidence="7 8">
    <name type="scientific">Rhodococcus opacus</name>
    <name type="common">Nocardia opaca</name>
    <dbReference type="NCBI Taxonomy" id="37919"/>
    <lineage>
        <taxon>Bacteria</taxon>
        <taxon>Bacillati</taxon>
        <taxon>Actinomycetota</taxon>
        <taxon>Actinomycetes</taxon>
        <taxon>Mycobacteriales</taxon>
        <taxon>Nocardiaceae</taxon>
        <taxon>Rhodococcus</taxon>
    </lineage>
</organism>
<name>A0A2S8J6F8_RHOOP</name>
<dbReference type="GO" id="GO:0010436">
    <property type="term" value="F:carotenoid dioxygenase activity"/>
    <property type="evidence" value="ECO:0007669"/>
    <property type="project" value="TreeGrafter"/>
</dbReference>
<dbReference type="AlphaFoldDB" id="A0A2S8J6F8"/>
<sequence>MSMQQRGVFWPMAFEATVPECRVIEGQIPKDIYGGLYHNGPTVRRPARQGVESVFTTDGMVQGLVLENGKASFRNRWVRTPKFLAEEKAGEALFEWEDCAISQDWRAMGLGDIIRNEQTRLLSHNTALVNAFPFAGDIFAVGEQAGAPLRIDPITLETKGFPSWGKDLSRGIREPIDENDGNMAPHPKWDADTGMLYAWGYSDVRPFVTLHWIKPNGDVQSRPILDAPYNTVAHDAWLSENYFILPFQPFTLSSEKANKGLGGYGWEVAKPIMLALINRFDINSEIIWITADLPPQYMMHMLSANEIGDTIQLDAPLFGRPPFQTDEMSAPGDPFIPFFQVAPSVLGRWTINLKTRTVTSEVLDDVMCELPKIDERHFGRPYDWGVLVGGSPSDSRPGAMRMDTLIRRNMRSGSDKRVKLTANRHESPFEPAFVPRTVDAPEGDGYLIVPVSKFKEHLGEFQIFDTDDISTGPICRIELPFHMGWTPHGHWMDFRSVPSPHMLSVELES</sequence>
<keyword evidence="3 6" id="KW-0560">Oxidoreductase</keyword>
<feature type="binding site" evidence="5">
    <location>
        <position position="234"/>
    </location>
    <ligand>
        <name>Fe cation</name>
        <dbReference type="ChEBI" id="CHEBI:24875"/>
        <note>catalytic</note>
    </ligand>
</feature>
<evidence type="ECO:0000256" key="1">
    <source>
        <dbReference type="ARBA" id="ARBA00006787"/>
    </source>
</evidence>
<proteinExistence type="inferred from homology"/>
<dbReference type="PANTHER" id="PTHR10543:SF89">
    <property type="entry name" value="CAROTENOID 9,10(9',10')-CLEAVAGE DIOXYGENASE 1"/>
    <property type="match status" value="1"/>
</dbReference>
<keyword evidence="4 5" id="KW-0408">Iron</keyword>
<gene>
    <name evidence="7" type="ORF">C5613_23240</name>
</gene>